<evidence type="ECO:0000313" key="3">
    <source>
        <dbReference type="Proteomes" id="UP000009049"/>
    </source>
</evidence>
<organism evidence="2 3">
    <name type="scientific">Robiginitalea biformata (strain ATCC BAA-864 / DSM 15991 / KCTC 12146 / HTCC2501)</name>
    <dbReference type="NCBI Taxonomy" id="313596"/>
    <lineage>
        <taxon>Bacteria</taxon>
        <taxon>Pseudomonadati</taxon>
        <taxon>Bacteroidota</taxon>
        <taxon>Flavobacteriia</taxon>
        <taxon>Flavobacteriales</taxon>
        <taxon>Flavobacteriaceae</taxon>
        <taxon>Robiginitalea</taxon>
    </lineage>
</organism>
<dbReference type="OrthoDB" id="9800604at2"/>
<protein>
    <recommendedName>
        <fullName evidence="1">N-acetyltransferase domain-containing protein</fullName>
    </recommendedName>
</protein>
<feature type="domain" description="N-acetyltransferase" evidence="1">
    <location>
        <begin position="3"/>
        <end position="132"/>
    </location>
</feature>
<dbReference type="eggNOG" id="COG0456">
    <property type="taxonomic scope" value="Bacteria"/>
</dbReference>
<dbReference type="InterPro" id="IPR000182">
    <property type="entry name" value="GNAT_dom"/>
</dbReference>
<dbReference type="RefSeq" id="WP_015753059.1">
    <property type="nucleotide sequence ID" value="NC_013222.1"/>
</dbReference>
<dbReference type="GO" id="GO:0016747">
    <property type="term" value="F:acyltransferase activity, transferring groups other than amino-acyl groups"/>
    <property type="evidence" value="ECO:0007669"/>
    <property type="project" value="InterPro"/>
</dbReference>
<proteinExistence type="predicted"/>
<evidence type="ECO:0000259" key="1">
    <source>
        <dbReference type="PROSITE" id="PS51186"/>
    </source>
</evidence>
<dbReference type="InterPro" id="IPR016181">
    <property type="entry name" value="Acyl_CoA_acyltransferase"/>
</dbReference>
<dbReference type="SUPFAM" id="SSF55729">
    <property type="entry name" value="Acyl-CoA N-acyltransferases (Nat)"/>
    <property type="match status" value="1"/>
</dbReference>
<accession>A4CH94</accession>
<dbReference type="EMBL" id="CP001712">
    <property type="protein sequence ID" value="EAR16302.1"/>
    <property type="molecule type" value="Genomic_DNA"/>
</dbReference>
<dbReference type="STRING" id="313596.RB2501_05370"/>
<gene>
    <name evidence="2" type="ordered locus">RB2501_05370</name>
</gene>
<dbReference type="CDD" id="cd04301">
    <property type="entry name" value="NAT_SF"/>
    <property type="match status" value="1"/>
</dbReference>
<dbReference type="KEGG" id="rbi:RB2501_05370"/>
<name>A4CH94_ROBBH</name>
<dbReference type="Proteomes" id="UP000009049">
    <property type="component" value="Chromosome"/>
</dbReference>
<dbReference type="PROSITE" id="PS51186">
    <property type="entry name" value="GNAT"/>
    <property type="match status" value="1"/>
</dbReference>
<reference evidence="2 3" key="1">
    <citation type="journal article" date="2009" name="J. Bacteriol.">
        <title>Complete genome sequence of Robiginitalea biformata HTCC2501.</title>
        <authorList>
            <person name="Oh H.M."/>
            <person name="Giovannoni S.J."/>
            <person name="Lee K."/>
            <person name="Ferriera S."/>
            <person name="Johnson J."/>
            <person name="Cho J.C."/>
        </authorList>
    </citation>
    <scope>NUCLEOTIDE SEQUENCE [LARGE SCALE GENOMIC DNA]</scope>
    <source>
        <strain evidence="3">ATCC BAA-864 / HTCC2501 / KCTC 12146</strain>
    </source>
</reference>
<dbReference type="HOGENOM" id="CLU_013985_18_4_10"/>
<dbReference type="Gene3D" id="3.40.630.30">
    <property type="match status" value="1"/>
</dbReference>
<sequence>MTQILFANSPEAYAAIEELADTIWREHYIPIIGKPQVDYMLRKFQTAGAIAGQSAAGMRYYLLEDRGQPAGYFAYEKQGEALFLSKIYVLKSHRGRGLARAAMEHIRNQAGVWGCRQIALTVTGHLASILGL</sequence>
<dbReference type="Pfam" id="PF00583">
    <property type="entry name" value="Acetyltransf_1"/>
    <property type="match status" value="1"/>
</dbReference>
<evidence type="ECO:0000313" key="2">
    <source>
        <dbReference type="EMBL" id="EAR16302.1"/>
    </source>
</evidence>
<keyword evidence="3" id="KW-1185">Reference proteome</keyword>
<dbReference type="AlphaFoldDB" id="A4CH94"/>